<dbReference type="PROSITE" id="PS51755">
    <property type="entry name" value="OMPR_PHOB"/>
    <property type="match status" value="1"/>
</dbReference>
<accession>A0A2N4UQU1</accession>
<protein>
    <submittedName>
        <fullName evidence="6">Transcriptional regulator</fullName>
    </submittedName>
</protein>
<dbReference type="RefSeq" id="WP_101769277.1">
    <property type="nucleotide sequence ID" value="NZ_BPPU01000001.1"/>
</dbReference>
<organism evidence="6 7">
    <name type="scientific">Photobacterium carnosum</name>
    <dbReference type="NCBI Taxonomy" id="2023717"/>
    <lineage>
        <taxon>Bacteria</taxon>
        <taxon>Pseudomonadati</taxon>
        <taxon>Pseudomonadota</taxon>
        <taxon>Gammaproteobacteria</taxon>
        <taxon>Vibrionales</taxon>
        <taxon>Vibrionaceae</taxon>
        <taxon>Photobacterium</taxon>
    </lineage>
</organism>
<feature type="DNA-binding region" description="OmpR/PhoB-type" evidence="2">
    <location>
        <begin position="1"/>
        <end position="96"/>
    </location>
</feature>
<comment type="caution">
    <text evidence="6">The sequence shown here is derived from an EMBL/GenBank/DDBJ whole genome shotgun (WGS) entry which is preliminary data.</text>
</comment>
<reference evidence="6 7" key="1">
    <citation type="journal article" date="2018" name="Syst. Appl. Microbiol.">
        <title>Photobacterium carnosum sp. nov., isolated from spoiled modified atmosphere packaged poultry meat.</title>
        <authorList>
            <person name="Hilgarth M."/>
            <person name="Fuertes S."/>
            <person name="Ehrmann M."/>
            <person name="Vogel R.F."/>
        </authorList>
    </citation>
    <scope>NUCLEOTIDE SEQUENCE [LARGE SCALE GENOMIC DNA]</scope>
    <source>
        <strain evidence="6 7">TMW 2.2021</strain>
    </source>
</reference>
<dbReference type="EMBL" id="NPIB01000016">
    <property type="protein sequence ID" value="PLC57378.1"/>
    <property type="molecule type" value="Genomic_DNA"/>
</dbReference>
<dbReference type="GO" id="GO:0006355">
    <property type="term" value="P:regulation of DNA-templated transcription"/>
    <property type="evidence" value="ECO:0007669"/>
    <property type="project" value="InterPro"/>
</dbReference>
<dbReference type="SUPFAM" id="SSF46894">
    <property type="entry name" value="C-terminal effector domain of the bipartite response regulators"/>
    <property type="match status" value="1"/>
</dbReference>
<dbReference type="InterPro" id="IPR001867">
    <property type="entry name" value="OmpR/PhoB-type_DNA-bd"/>
</dbReference>
<keyword evidence="4" id="KW-0472">Membrane</keyword>
<dbReference type="Gene3D" id="1.10.10.10">
    <property type="entry name" value="Winged helix-like DNA-binding domain superfamily/Winged helix DNA-binding domain"/>
    <property type="match status" value="1"/>
</dbReference>
<evidence type="ECO:0000256" key="3">
    <source>
        <dbReference type="SAM" id="MobiDB-lite"/>
    </source>
</evidence>
<dbReference type="GO" id="GO:0003677">
    <property type="term" value="F:DNA binding"/>
    <property type="evidence" value="ECO:0007669"/>
    <property type="project" value="UniProtKB-UniRule"/>
</dbReference>
<dbReference type="Pfam" id="PF00486">
    <property type="entry name" value="Trans_reg_C"/>
    <property type="match status" value="1"/>
</dbReference>
<dbReference type="Proteomes" id="UP000234420">
    <property type="component" value="Unassembled WGS sequence"/>
</dbReference>
<feature type="compositionally biased region" description="Low complexity" evidence="3">
    <location>
        <begin position="124"/>
        <end position="135"/>
    </location>
</feature>
<evidence type="ECO:0000259" key="5">
    <source>
        <dbReference type="PROSITE" id="PS51755"/>
    </source>
</evidence>
<gene>
    <name evidence="6" type="ORF">CIK00_12995</name>
</gene>
<keyword evidence="4" id="KW-1133">Transmembrane helix</keyword>
<proteinExistence type="predicted"/>
<evidence type="ECO:0000256" key="2">
    <source>
        <dbReference type="PROSITE-ProRule" id="PRU01091"/>
    </source>
</evidence>
<dbReference type="SMART" id="SM00862">
    <property type="entry name" value="Trans_reg_C"/>
    <property type="match status" value="1"/>
</dbReference>
<dbReference type="GO" id="GO:0000160">
    <property type="term" value="P:phosphorelay signal transduction system"/>
    <property type="evidence" value="ECO:0007669"/>
    <property type="project" value="InterPro"/>
</dbReference>
<dbReference type="AlphaFoldDB" id="A0A2N4UQU1"/>
<feature type="region of interest" description="Disordered" evidence="3">
    <location>
        <begin position="114"/>
        <end position="135"/>
    </location>
</feature>
<sequence length="225" mass="25239">MIIYKYGKDVFEPQKSAYTNQEATTKLSASETKILQFLIDNSGEIISREKLLEIGWPDKVVVPNSLNVAIANLRKAFKSKNEIIITIKGAGFTIANNTFIQQQFQPEVIIDTEQHHAEQRQSADNNTDTDTDNNTINSDINHITVTEKNKSLPTMTKIGYAVCLTVIFAWIMLWASSWQSPPCVTVNNQKICGNIGLLNLQKLPQNLSGKNTIYIDTTGKTYEKI</sequence>
<keyword evidence="7" id="KW-1185">Reference proteome</keyword>
<name>A0A2N4UQU1_9GAMM</name>
<evidence type="ECO:0000313" key="7">
    <source>
        <dbReference type="Proteomes" id="UP000234420"/>
    </source>
</evidence>
<dbReference type="InterPro" id="IPR036388">
    <property type="entry name" value="WH-like_DNA-bd_sf"/>
</dbReference>
<evidence type="ECO:0000313" key="6">
    <source>
        <dbReference type="EMBL" id="PLC57378.1"/>
    </source>
</evidence>
<feature type="domain" description="OmpR/PhoB-type" evidence="5">
    <location>
        <begin position="1"/>
        <end position="96"/>
    </location>
</feature>
<keyword evidence="4" id="KW-0812">Transmembrane</keyword>
<evidence type="ECO:0000256" key="4">
    <source>
        <dbReference type="SAM" id="Phobius"/>
    </source>
</evidence>
<dbReference type="InterPro" id="IPR016032">
    <property type="entry name" value="Sig_transdc_resp-reg_C-effctor"/>
</dbReference>
<feature type="transmembrane region" description="Helical" evidence="4">
    <location>
        <begin position="158"/>
        <end position="178"/>
    </location>
</feature>
<keyword evidence="1 2" id="KW-0238">DNA-binding</keyword>
<dbReference type="CDD" id="cd00383">
    <property type="entry name" value="trans_reg_C"/>
    <property type="match status" value="1"/>
</dbReference>
<evidence type="ECO:0000256" key="1">
    <source>
        <dbReference type="ARBA" id="ARBA00023125"/>
    </source>
</evidence>